<sequence>MEIRDTISREVQSTSLFQGVPTRLLGTKMGSTAIFRQSINDFPEELALKVISQVADRSTLYNLLFSSKRIYRITLPILYRSIDHQMYKHPPMIHSAVRTLLLKPELARKVEMIGIRDPKPCQQFWDLKSWGRWAKAEYRAKVHEDDEELFLAGSQHLLSPGLLESGLPTLEHLMEKEEAQVALLISLCPNVKRFLLENPSTPTESPRFVLDYLVLQILHPQIRDGKLLQNLEYLTTVTERLEGGQGGFRLSSIATFFLLPNLRRVKGVACFEPEDDLFEDFECPIATSSVRELRFFRSAVCPKGLSQTIGACKALEVFGCDWAGLNVGWVEINFPLLTGALLEQKRSLHRVRLNTAKHFNSWPERDDGLVPPFGKHLKEFDRLKTLDVPASALIGWDENNVGGYDRLRDVLPRNIEDLKINEFAPRLLEMIDDFASVCTEFCPLLRKLIISRRHADVDVEDGLKEKFAKLAPDVKLLFVDGEEVNHFDSSIDGSI</sequence>
<protein>
    <recommendedName>
        <fullName evidence="3">F-box domain-containing protein</fullName>
    </recommendedName>
</protein>
<keyword evidence="2" id="KW-1185">Reference proteome</keyword>
<evidence type="ECO:0000313" key="1">
    <source>
        <dbReference type="EMBL" id="KAF2430748.1"/>
    </source>
</evidence>
<accession>A0A9P4TZC1</accession>
<evidence type="ECO:0008006" key="3">
    <source>
        <dbReference type="Google" id="ProtNLM"/>
    </source>
</evidence>
<dbReference type="AlphaFoldDB" id="A0A9P4TZC1"/>
<reference evidence="1" key="1">
    <citation type="journal article" date="2020" name="Stud. Mycol.">
        <title>101 Dothideomycetes genomes: a test case for predicting lifestyles and emergence of pathogens.</title>
        <authorList>
            <person name="Haridas S."/>
            <person name="Albert R."/>
            <person name="Binder M."/>
            <person name="Bloem J."/>
            <person name="Labutti K."/>
            <person name="Salamov A."/>
            <person name="Andreopoulos B."/>
            <person name="Baker S."/>
            <person name="Barry K."/>
            <person name="Bills G."/>
            <person name="Bluhm B."/>
            <person name="Cannon C."/>
            <person name="Castanera R."/>
            <person name="Culley D."/>
            <person name="Daum C."/>
            <person name="Ezra D."/>
            <person name="Gonzalez J."/>
            <person name="Henrissat B."/>
            <person name="Kuo A."/>
            <person name="Liang C."/>
            <person name="Lipzen A."/>
            <person name="Lutzoni F."/>
            <person name="Magnuson J."/>
            <person name="Mondo S."/>
            <person name="Nolan M."/>
            <person name="Ohm R."/>
            <person name="Pangilinan J."/>
            <person name="Park H.-J."/>
            <person name="Ramirez L."/>
            <person name="Alfaro M."/>
            <person name="Sun H."/>
            <person name="Tritt A."/>
            <person name="Yoshinaga Y."/>
            <person name="Zwiers L.-H."/>
            <person name="Turgeon B."/>
            <person name="Goodwin S."/>
            <person name="Spatafora J."/>
            <person name="Crous P."/>
            <person name="Grigoriev I."/>
        </authorList>
    </citation>
    <scope>NUCLEOTIDE SEQUENCE</scope>
    <source>
        <strain evidence="1">CBS 130266</strain>
    </source>
</reference>
<gene>
    <name evidence="1" type="ORF">EJ08DRAFT_733995</name>
</gene>
<dbReference type="EMBL" id="MU007037">
    <property type="protein sequence ID" value="KAF2430748.1"/>
    <property type="molecule type" value="Genomic_DNA"/>
</dbReference>
<comment type="caution">
    <text evidence="1">The sequence shown here is derived from an EMBL/GenBank/DDBJ whole genome shotgun (WGS) entry which is preliminary data.</text>
</comment>
<organism evidence="1 2">
    <name type="scientific">Tothia fuscella</name>
    <dbReference type="NCBI Taxonomy" id="1048955"/>
    <lineage>
        <taxon>Eukaryota</taxon>
        <taxon>Fungi</taxon>
        <taxon>Dikarya</taxon>
        <taxon>Ascomycota</taxon>
        <taxon>Pezizomycotina</taxon>
        <taxon>Dothideomycetes</taxon>
        <taxon>Pleosporomycetidae</taxon>
        <taxon>Venturiales</taxon>
        <taxon>Cylindrosympodiaceae</taxon>
        <taxon>Tothia</taxon>
    </lineage>
</organism>
<dbReference type="Proteomes" id="UP000800235">
    <property type="component" value="Unassembled WGS sequence"/>
</dbReference>
<evidence type="ECO:0000313" key="2">
    <source>
        <dbReference type="Proteomes" id="UP000800235"/>
    </source>
</evidence>
<dbReference type="OrthoDB" id="2520703at2759"/>
<proteinExistence type="predicted"/>
<name>A0A9P4TZC1_9PEZI</name>